<feature type="transmembrane region" description="Helical" evidence="1">
    <location>
        <begin position="174"/>
        <end position="191"/>
    </location>
</feature>
<evidence type="ECO:0000259" key="2">
    <source>
        <dbReference type="Pfam" id="PF01757"/>
    </source>
</evidence>
<keyword evidence="1" id="KW-0812">Transmembrane</keyword>
<feature type="domain" description="Acyltransferase 3" evidence="2">
    <location>
        <begin position="5"/>
        <end position="297"/>
    </location>
</feature>
<dbReference type="Pfam" id="PF01757">
    <property type="entry name" value="Acyl_transf_3"/>
    <property type="match status" value="1"/>
</dbReference>
<evidence type="ECO:0000256" key="1">
    <source>
        <dbReference type="SAM" id="Phobius"/>
    </source>
</evidence>
<keyword evidence="3" id="KW-0012">Acyltransferase</keyword>
<dbReference type="PANTHER" id="PTHR23028:SF53">
    <property type="entry name" value="ACYL_TRANSF_3 DOMAIN-CONTAINING PROTEIN"/>
    <property type="match status" value="1"/>
</dbReference>
<feature type="transmembrane region" description="Helical" evidence="1">
    <location>
        <begin position="151"/>
        <end position="168"/>
    </location>
</feature>
<feature type="transmembrane region" description="Helical" evidence="1">
    <location>
        <begin position="287"/>
        <end position="305"/>
    </location>
</feature>
<dbReference type="Proteomes" id="UP001162905">
    <property type="component" value="Unassembled WGS sequence"/>
</dbReference>
<dbReference type="EMBL" id="JAKJXH010000021">
    <property type="protein sequence ID" value="MCF7544352.1"/>
    <property type="molecule type" value="Genomic_DNA"/>
</dbReference>
<comment type="caution">
    <text evidence="3">The sequence shown here is derived from an EMBL/GenBank/DDBJ whole genome shotgun (WGS) entry which is preliminary data.</text>
</comment>
<dbReference type="InterPro" id="IPR002656">
    <property type="entry name" value="Acyl_transf_3_dom"/>
</dbReference>
<feature type="transmembrane region" description="Helical" evidence="1">
    <location>
        <begin position="230"/>
        <end position="249"/>
    </location>
</feature>
<evidence type="ECO:0000313" key="3">
    <source>
        <dbReference type="EMBL" id="MCF7544352.1"/>
    </source>
</evidence>
<dbReference type="RefSeq" id="WP_237253783.1">
    <property type="nucleotide sequence ID" value="NZ_JAKJXH010000021.1"/>
</dbReference>
<keyword evidence="3" id="KW-0808">Transferase</keyword>
<dbReference type="PANTHER" id="PTHR23028">
    <property type="entry name" value="ACETYLTRANSFERASE"/>
    <property type="match status" value="1"/>
</dbReference>
<keyword evidence="4" id="KW-1185">Reference proteome</keyword>
<feature type="transmembrane region" description="Helical" evidence="1">
    <location>
        <begin position="69"/>
        <end position="89"/>
    </location>
</feature>
<reference evidence="3" key="1">
    <citation type="submission" date="2022-01" db="EMBL/GenBank/DDBJ databases">
        <title>Pseudomonas sp. nov. isolated from Antarctic regolith.</title>
        <authorList>
            <person name="Novakova D."/>
            <person name="Sedlar K."/>
        </authorList>
    </citation>
    <scope>NUCLEOTIDE SEQUENCE</scope>
    <source>
        <strain evidence="3">P2647</strain>
    </source>
</reference>
<proteinExistence type="predicted"/>
<organism evidence="3 4">
    <name type="scientific">Pseudomonas petrae</name>
    <dbReference type="NCBI Taxonomy" id="2912190"/>
    <lineage>
        <taxon>Bacteria</taxon>
        <taxon>Pseudomonadati</taxon>
        <taxon>Pseudomonadota</taxon>
        <taxon>Gammaproteobacteria</taxon>
        <taxon>Pseudomonadales</taxon>
        <taxon>Pseudomonadaceae</taxon>
        <taxon>Pseudomonas</taxon>
    </lineage>
</organism>
<evidence type="ECO:0000313" key="4">
    <source>
        <dbReference type="Proteomes" id="UP001162905"/>
    </source>
</evidence>
<feature type="transmembrane region" description="Helical" evidence="1">
    <location>
        <begin position="30"/>
        <end position="48"/>
    </location>
</feature>
<protein>
    <submittedName>
        <fullName evidence="3">Acyltransferase</fullName>
    </submittedName>
</protein>
<feature type="transmembrane region" description="Helical" evidence="1">
    <location>
        <begin position="261"/>
        <end position="281"/>
    </location>
</feature>
<keyword evidence="1" id="KW-0472">Membrane</keyword>
<feature type="transmembrane region" description="Helical" evidence="1">
    <location>
        <begin position="203"/>
        <end position="224"/>
    </location>
</feature>
<dbReference type="GO" id="GO:0016746">
    <property type="term" value="F:acyltransferase activity"/>
    <property type="evidence" value="ECO:0007669"/>
    <property type="project" value="UniProtKB-KW"/>
</dbReference>
<gene>
    <name evidence="3" type="ORF">L4G47_19350</name>
</gene>
<sequence>MGIYRLILAVLVAIGHMGVMFFGVDLGYGVVAVVSFFIISGFVMTALIDKNYGKISRIPAFLADRAMRIYPQFIFYMVLSSILIFTMLADNPARNAVTPTNLLSTVAIFPLGFFMFGMSDPNIIPQAWSLGLEMCFYLLIPLILIYKARLALFYASVAVAILAFFGYLHSDFYGYRLLPGVLFIFLCGSFIKRGSVAEHFAVFFAWGLALAGCVLVATGSAQWLPYNVQVAAGIVIGIPMVMILSKLPYHKADEVMGNISYGVFLNHFLIIYAGKALGVTIISPKLAALYVTLAFVLSGVSYYLVERPVLALRKTLRARSAPPVKA</sequence>
<keyword evidence="1" id="KW-1133">Transmembrane helix</keyword>
<feature type="transmembrane region" description="Helical" evidence="1">
    <location>
        <begin position="7"/>
        <end position="24"/>
    </location>
</feature>
<name>A0ABS9IAB1_9PSED</name>
<accession>A0ABS9IAB1</accession>
<feature type="transmembrane region" description="Helical" evidence="1">
    <location>
        <begin position="123"/>
        <end position="144"/>
    </location>
</feature>
<dbReference type="InterPro" id="IPR050879">
    <property type="entry name" value="Acyltransferase_3"/>
</dbReference>